<evidence type="ECO:0008006" key="4">
    <source>
        <dbReference type="Google" id="ProtNLM"/>
    </source>
</evidence>
<evidence type="ECO:0000313" key="3">
    <source>
        <dbReference type="Proteomes" id="UP000249518"/>
    </source>
</evidence>
<dbReference type="OrthoDB" id="1397282at2"/>
<feature type="transmembrane region" description="Helical" evidence="1">
    <location>
        <begin position="299"/>
        <end position="321"/>
    </location>
</feature>
<comment type="caution">
    <text evidence="2">The sequence shown here is derived from an EMBL/GenBank/DDBJ whole genome shotgun (WGS) entry which is preliminary data.</text>
</comment>
<feature type="transmembrane region" description="Helical" evidence="1">
    <location>
        <begin position="274"/>
        <end position="292"/>
    </location>
</feature>
<sequence length="524" mass="61465">MSKKETSFVLLFNFLIAVAFYFQGRDAKIEDISSDLANIIPVCKKIDDPSLYKNDLYLNDIKNVEYYTPFFVQTLRFFAKFVHHDYIQALNVFSFFSHFFYGVFWFLLFYKLKNKFWIAVVFSLFMRGIIWPPGGELLGISDLWTIMPRTIYSVFLPVPFLLFSYLNKYKVIVASLALGLIFNFHPITGIGGVILYFSVFILFKFIRNELFLTESIKEVFIAILFCGIGMFPFIATYYMGVESNLSFDQTIFKEAFFARIPRSFSNPFMFVLNWNRPVTYLFSVLFFIFYFFDSSKNKIYFKVLFFSVVIIFFTANLSVYVEEIINTVFNKNIRMSFQLIRFQKLIIIIFQIGIFLLAVEFFNRLKVTGKVQFYVFALYFTVLVCSSLNRFSSLPFVGDDISTAILPNNMKFNSKNSKNYDLSDMIDYLKLNTEKDAVFYGTYLIRAGADRSVLLDSKGASMLIEGNQNKFIQWYQDLKEFRTMDQFEKVVFLKSKGVNYILSAEAWDEIRPVKVIGHVYLYKI</sequence>
<evidence type="ECO:0000313" key="2">
    <source>
        <dbReference type="EMBL" id="RAR46617.1"/>
    </source>
</evidence>
<accession>A0A328WQH5</accession>
<feature type="transmembrane region" description="Helical" evidence="1">
    <location>
        <begin position="341"/>
        <end position="359"/>
    </location>
</feature>
<proteinExistence type="predicted"/>
<organism evidence="2 3">
    <name type="scientific">Flavobacterium lacus</name>
    <dbReference type="NCBI Taxonomy" id="1353778"/>
    <lineage>
        <taxon>Bacteria</taxon>
        <taxon>Pseudomonadati</taxon>
        <taxon>Bacteroidota</taxon>
        <taxon>Flavobacteriia</taxon>
        <taxon>Flavobacteriales</taxon>
        <taxon>Flavobacteriaceae</taxon>
        <taxon>Flavobacterium</taxon>
    </lineage>
</organism>
<feature type="transmembrane region" description="Helical" evidence="1">
    <location>
        <begin position="6"/>
        <end position="22"/>
    </location>
</feature>
<dbReference type="EMBL" id="QLSV01000016">
    <property type="protein sequence ID" value="RAR46617.1"/>
    <property type="molecule type" value="Genomic_DNA"/>
</dbReference>
<keyword evidence="3" id="KW-1185">Reference proteome</keyword>
<feature type="transmembrane region" description="Helical" evidence="1">
    <location>
        <begin position="371"/>
        <end position="389"/>
    </location>
</feature>
<dbReference type="RefSeq" id="WP_112087109.1">
    <property type="nucleotide sequence ID" value="NZ_QLSV01000016.1"/>
</dbReference>
<feature type="transmembrane region" description="Helical" evidence="1">
    <location>
        <begin position="86"/>
        <end position="110"/>
    </location>
</feature>
<keyword evidence="1" id="KW-0812">Transmembrane</keyword>
<feature type="transmembrane region" description="Helical" evidence="1">
    <location>
        <begin position="116"/>
        <end position="134"/>
    </location>
</feature>
<dbReference type="Proteomes" id="UP000249518">
    <property type="component" value="Unassembled WGS sequence"/>
</dbReference>
<name>A0A328WQH5_9FLAO</name>
<gene>
    <name evidence="2" type="ORF">B0I10_11620</name>
</gene>
<feature type="transmembrane region" description="Helical" evidence="1">
    <location>
        <begin position="218"/>
        <end position="239"/>
    </location>
</feature>
<evidence type="ECO:0000256" key="1">
    <source>
        <dbReference type="SAM" id="Phobius"/>
    </source>
</evidence>
<reference evidence="2 3" key="1">
    <citation type="submission" date="2018-06" db="EMBL/GenBank/DDBJ databases">
        <title>Genomic Encyclopedia of Type Strains, Phase III (KMG-III): the genomes of soil and plant-associated and newly described type strains.</title>
        <authorList>
            <person name="Whitman W."/>
        </authorList>
    </citation>
    <scope>NUCLEOTIDE SEQUENCE [LARGE SCALE GENOMIC DNA]</scope>
    <source>
        <strain evidence="2 3">CGMCC 1.12504</strain>
    </source>
</reference>
<dbReference type="AlphaFoldDB" id="A0A328WQH5"/>
<feature type="transmembrane region" description="Helical" evidence="1">
    <location>
        <begin position="186"/>
        <end position="206"/>
    </location>
</feature>
<keyword evidence="1" id="KW-1133">Transmembrane helix</keyword>
<protein>
    <recommendedName>
        <fullName evidence="4">Dolichyl-phosphate-mannose-protein mannosyltransferase</fullName>
    </recommendedName>
</protein>
<keyword evidence="1" id="KW-0472">Membrane</keyword>